<feature type="coiled-coil region" evidence="1">
    <location>
        <begin position="1300"/>
        <end position="1330"/>
    </location>
</feature>
<dbReference type="Gene3D" id="3.40.50.300">
    <property type="entry name" value="P-loop containing nucleotide triphosphate hydrolases"/>
    <property type="match status" value="1"/>
</dbReference>
<dbReference type="InterPro" id="IPR027417">
    <property type="entry name" value="P-loop_NTPase"/>
</dbReference>
<keyword evidence="3" id="KW-1185">Reference proteome</keyword>
<dbReference type="EMBL" id="FOBV01000010">
    <property type="protein sequence ID" value="SEM97506.1"/>
    <property type="molecule type" value="Genomic_DNA"/>
</dbReference>
<dbReference type="RefSeq" id="WP_090001576.1">
    <property type="nucleotide sequence ID" value="NZ_FOBV01000010.1"/>
</dbReference>
<proteinExistence type="predicted"/>
<dbReference type="Proteomes" id="UP000199450">
    <property type="component" value="Unassembled WGS sequence"/>
</dbReference>
<dbReference type="STRING" id="295069.SAMN05421856_11072"/>
<gene>
    <name evidence="2" type="ORF">SAMN05421856_11072</name>
</gene>
<name>A0A1H8CR95_9FLAO</name>
<evidence type="ECO:0000313" key="2">
    <source>
        <dbReference type="EMBL" id="SEM97506.1"/>
    </source>
</evidence>
<dbReference type="OrthoDB" id="779537at2"/>
<keyword evidence="1" id="KW-0175">Coiled coil</keyword>
<evidence type="ECO:0000313" key="3">
    <source>
        <dbReference type="Proteomes" id="UP000199450"/>
    </source>
</evidence>
<evidence type="ECO:0000256" key="1">
    <source>
        <dbReference type="SAM" id="Coils"/>
    </source>
</evidence>
<accession>A0A1H8CR95</accession>
<sequence>MKKNIQQLAAVKISSNKEVSTAVIYFPDPDVEYVYVLTAKHCLTGKNFDKEIIKTGIVLDEIFNEETSTFHSYTLVDTDIVLVSESDEEDMALLILPKEDIISLTGKQFFCQVIDTNQSIENYQIRGFASFNNQDKDRYFPLTFNEDEKADPKHFSLRSEEPLDTFDARALENVSGLSGSGAYSILYDNVYLTGIIHNYEDKDIFIATKVLAYNKLLNKVDNFLPIPLTVPETNKEVVSSYSEMEKNEKKTIEKTNETVGDFNVPRDNTKLLQSLKNNNLIVVHGKPGVGKSALTKSAVSNLKLSGDHTILTFTAENLYCETLSEALKNSGCNASMEQILDSPLSNKYFLFWIESFEKLLESGKFGAFKELLQVLKKSKHAGVVLTMRDYLIQNFRINFYTELPDNISYLQVDEFNDQEIAMIRERFPELNSLLDNPKINHLLRTPYYLDKALRILPVLSGEEALDEKQFKILMWKHIVENNSTKRGNVFSDICVKRAIEMTLFTTYTADEEITNELVRDNILQFDNTADEPSFCPSHDMLEDWALIRYIRKQKSISTSAKEFLLTLGVTPSQKRAFRLWMEELYISEPEESITFVHELLNDRDLSQTWKDDLLIVSLRSPHANIILDSLKDQFLHNSGSLLERIIFLLQTGCKKMDPTKRDFDHLLPAGNGWDYIINHIKDNFSELIEIPGFETKYLTLIVSWSAQLKEFNQDMLPSGAKSAAFLLEDFIYRSQAVKSTGYFRKADYSYLKIYLDILFKLTEADTVLVGNLIQSCVNPQEADTRWTNQAILSKVRNYIINGLTSDQICRFFPDEVLKMATEKWAKKVIPRSKGHFSGWYDKKPKHNDFGLDKDLDYDYEFPSGYHTFFYWMFLYHPVQALDFIVPFLNTAFDYNWKILSADDDGLEEIKIKFENGTEKMYYGTTYYWSMYRGFNVDNRVLTSLLMGLEKSLLDLGEKDLKTVQNYLKRLILESNNVAVLGIVSSVIQAYPSVLDEYSVSLLGIPIFFEWDSSRSTSEMIDSSFYPDDDFEKRERITENNRFHRKKYYVGLVGFVAHYIFYERKLNDLLFKQIDSMWENLHQDNIGFKKFLFDMDARKYAIKIVEEQGENKLIQLTPGYDTETMQMVSSFGQEEYPPVNAVWARNAYNNVTMSNHNYETWKIGYEYILKLEGKPHFMVTPITMAAVALRDFADNLLPDELSWCCETVINLGENKLLDKDAYPMNLDTVDSDPGLRGLSYMFKYNLDVSFQLKVKELIMRLLLKEMDKRDRLSLSAGISHDLSVYQPEFVENCWFGLLEFATKKKHLNQEYKRKKAQYNREEITLEQLNETDHDWFEKLVMSVLSGTITAPETNNTSLDMATHWLLDEAVCIIPWKTDVPEQHQFIQEILKMHLEYLNDQKVDSYSDYLDSRSVFIFFYPRYLLSQPLEFSKPLFTSILDLTVSVEQKIKTDKSQEFIFKLVKEFILARGIDLGKFWALWEVLKDWSLKNMNGTFFPFLLLDIDWKDSVEKCSFIEGRHLFYKDLITNWGFNRINSSIRFLNGIAFYNYMPESISWIALMLKTEKSVEADYNLLNNFIEKAFYKYGAKIKRNRSALKDFLFILDFLIAKSSTKAYMLKDELLQYK</sequence>
<protein>
    <submittedName>
        <fullName evidence="2">Uncharacterized protein</fullName>
    </submittedName>
</protein>
<dbReference type="SUPFAM" id="SSF52540">
    <property type="entry name" value="P-loop containing nucleoside triphosphate hydrolases"/>
    <property type="match status" value="1"/>
</dbReference>
<reference evidence="3" key="1">
    <citation type="submission" date="2016-10" db="EMBL/GenBank/DDBJ databases">
        <authorList>
            <person name="Varghese N."/>
            <person name="Submissions S."/>
        </authorList>
    </citation>
    <scope>NUCLEOTIDE SEQUENCE [LARGE SCALE GENOMIC DNA]</scope>
    <source>
        <strain evidence="3">DSM 17453</strain>
    </source>
</reference>
<organism evidence="2 3">
    <name type="scientific">Chryseobacterium taichungense</name>
    <dbReference type="NCBI Taxonomy" id="295069"/>
    <lineage>
        <taxon>Bacteria</taxon>
        <taxon>Pseudomonadati</taxon>
        <taxon>Bacteroidota</taxon>
        <taxon>Flavobacteriia</taxon>
        <taxon>Flavobacteriales</taxon>
        <taxon>Weeksellaceae</taxon>
        <taxon>Chryseobacterium group</taxon>
        <taxon>Chryseobacterium</taxon>
    </lineage>
</organism>